<organism evidence="1 2">
    <name type="scientific">Romanomermis culicivorax</name>
    <name type="common">Nematode worm</name>
    <dbReference type="NCBI Taxonomy" id="13658"/>
    <lineage>
        <taxon>Eukaryota</taxon>
        <taxon>Metazoa</taxon>
        <taxon>Ecdysozoa</taxon>
        <taxon>Nematoda</taxon>
        <taxon>Enoplea</taxon>
        <taxon>Dorylaimia</taxon>
        <taxon>Mermithida</taxon>
        <taxon>Mermithoidea</taxon>
        <taxon>Mermithidae</taxon>
        <taxon>Romanomermis</taxon>
    </lineage>
</organism>
<keyword evidence="1" id="KW-1185">Reference proteome</keyword>
<evidence type="ECO:0000313" key="1">
    <source>
        <dbReference type="Proteomes" id="UP000887565"/>
    </source>
</evidence>
<name>A0A915IWI9_ROMCU</name>
<reference evidence="2" key="1">
    <citation type="submission" date="2022-11" db="UniProtKB">
        <authorList>
            <consortium name="WormBaseParasite"/>
        </authorList>
    </citation>
    <scope>IDENTIFICATION</scope>
</reference>
<protein>
    <submittedName>
        <fullName evidence="2">C-type lectin domain-containing protein</fullName>
    </submittedName>
</protein>
<dbReference type="WBParaSite" id="nRc.2.0.1.t18444-RA">
    <property type="protein sequence ID" value="nRc.2.0.1.t18444-RA"/>
    <property type="gene ID" value="nRc.2.0.1.g18444"/>
</dbReference>
<evidence type="ECO:0000313" key="2">
    <source>
        <dbReference type="WBParaSite" id="nRc.2.0.1.t18444-RA"/>
    </source>
</evidence>
<proteinExistence type="predicted"/>
<sequence>MSNTWVWESTMEPLVGDPFNGFWACLDRVAVNTANKSLEYTNVNYAYFDFELHGMVDQGPNYVGPSIICLRFVLSAAYMDQDLFHWLNSRTSLMISSSGILSSIIFSTQQKSASATKPQFLASDWEAYGETSMEYQIFNPTGMSSYQEYQTFCRSQSGALPILLTNESFQEFKKIIK</sequence>
<dbReference type="Proteomes" id="UP000887565">
    <property type="component" value="Unplaced"/>
</dbReference>
<dbReference type="AlphaFoldDB" id="A0A915IWI9"/>
<accession>A0A915IWI9</accession>